<keyword evidence="3 9" id="KW-0597">Phosphoprotein</keyword>
<evidence type="ECO:0000256" key="3">
    <source>
        <dbReference type="ARBA" id="ARBA00022553"/>
    </source>
</evidence>
<feature type="domain" description="Response regulatory" evidence="12">
    <location>
        <begin position="10"/>
        <end position="126"/>
    </location>
</feature>
<keyword evidence="4" id="KW-0808">Transferase</keyword>
<dbReference type="EC" id="2.7.13.3" evidence="2"/>
<organism evidence="13">
    <name type="scientific">Leptolyngbya boryana CZ1</name>
    <dbReference type="NCBI Taxonomy" id="3060204"/>
    <lineage>
        <taxon>Bacteria</taxon>
        <taxon>Bacillati</taxon>
        <taxon>Cyanobacteriota</taxon>
        <taxon>Cyanophyceae</taxon>
        <taxon>Leptolyngbyales</taxon>
        <taxon>Leptolyngbyaceae</taxon>
        <taxon>Leptolyngbya group</taxon>
        <taxon>Leptolyngbya</taxon>
    </lineage>
</organism>
<dbReference type="PANTHER" id="PTHR43065:SF10">
    <property type="entry name" value="PEROXIDE STRESS-ACTIVATED HISTIDINE KINASE MAK3"/>
    <property type="match status" value="1"/>
</dbReference>
<name>A0AA96WSW2_LEPBY</name>
<evidence type="ECO:0000313" key="13">
    <source>
        <dbReference type="EMBL" id="WNZ45436.1"/>
    </source>
</evidence>
<dbReference type="Pfam" id="PF02518">
    <property type="entry name" value="HATPase_c"/>
    <property type="match status" value="1"/>
</dbReference>
<evidence type="ECO:0000259" key="12">
    <source>
        <dbReference type="PROSITE" id="PS50110"/>
    </source>
</evidence>
<accession>A0AA96WSW2</accession>
<dbReference type="CDD" id="cd00082">
    <property type="entry name" value="HisKA"/>
    <property type="match status" value="1"/>
</dbReference>
<keyword evidence="8" id="KW-0902">Two-component regulatory system</keyword>
<evidence type="ECO:0000256" key="8">
    <source>
        <dbReference type="ARBA" id="ARBA00023012"/>
    </source>
</evidence>
<dbReference type="InterPro" id="IPR003661">
    <property type="entry name" value="HisK_dim/P_dom"/>
</dbReference>
<dbReference type="SUPFAM" id="SSF47384">
    <property type="entry name" value="Homodimeric domain of signal transducing histidine kinase"/>
    <property type="match status" value="1"/>
</dbReference>
<evidence type="ECO:0000256" key="5">
    <source>
        <dbReference type="ARBA" id="ARBA00022741"/>
    </source>
</evidence>
<dbReference type="SMART" id="SM00387">
    <property type="entry name" value="HATPase_c"/>
    <property type="match status" value="1"/>
</dbReference>
<dbReference type="InterPro" id="IPR005467">
    <property type="entry name" value="His_kinase_dom"/>
</dbReference>
<comment type="catalytic activity">
    <reaction evidence="1">
        <text>ATP + protein L-histidine = ADP + protein N-phospho-L-histidine.</text>
        <dbReference type="EC" id="2.7.13.3"/>
    </reaction>
</comment>
<dbReference type="AlphaFoldDB" id="A0AA96WSW2"/>
<dbReference type="PANTHER" id="PTHR43065">
    <property type="entry name" value="SENSOR HISTIDINE KINASE"/>
    <property type="match status" value="1"/>
</dbReference>
<dbReference type="GO" id="GO:0005524">
    <property type="term" value="F:ATP binding"/>
    <property type="evidence" value="ECO:0007669"/>
    <property type="project" value="UniProtKB-KW"/>
</dbReference>
<dbReference type="SUPFAM" id="SSF55874">
    <property type="entry name" value="ATPase domain of HSP90 chaperone/DNA topoisomerase II/histidine kinase"/>
    <property type="match status" value="1"/>
</dbReference>
<dbReference type="Gene3D" id="3.30.565.10">
    <property type="entry name" value="Histidine kinase-like ATPase, C-terminal domain"/>
    <property type="match status" value="1"/>
</dbReference>
<dbReference type="PROSITE" id="PS50109">
    <property type="entry name" value="HIS_KIN"/>
    <property type="match status" value="1"/>
</dbReference>
<reference evidence="13" key="1">
    <citation type="journal article" date="2023" name="Plants (Basel)">
        <title>Genomic Analysis of Leptolyngbya boryana CZ1 Reveals Efficient Carbon Fixation Modules.</title>
        <authorList>
            <person name="Bai X."/>
            <person name="Wang H."/>
            <person name="Cheng W."/>
            <person name="Wang J."/>
            <person name="Ma M."/>
            <person name="Hu H."/>
            <person name="Song Z."/>
            <person name="Ma H."/>
            <person name="Fan Y."/>
            <person name="Du C."/>
            <person name="Xu J."/>
        </authorList>
    </citation>
    <scope>NUCLEOTIDE SEQUENCE</scope>
    <source>
        <strain evidence="13">CZ1</strain>
    </source>
</reference>
<dbReference type="InterPro" id="IPR036890">
    <property type="entry name" value="HATPase_C_sf"/>
</dbReference>
<dbReference type="RefSeq" id="WP_190647754.1">
    <property type="nucleotide sequence ID" value="NZ_CP130144.1"/>
</dbReference>
<sequence>MPVETSPIGTILVVDDNPTNIQVLFDVLSEIGYRVAIAKSGDAALQRLQSFRPDLILLDVMMPGIDGFETCQRLKANSATLDIPVIFMTALSDTVDKVRGLRLGAVDYLTKPIQHEEVLARIQVHLQLSNAQKNLARQTRELSQTLENLQQAQLQLVQSEKMSTLGQLVAGVAHELNNPINFIAANLEPAQAYVRDLTALIDLYQECYPEPDPRIQAWIEEIDVAYVKEDLLKLIASMKLGSDRIHDLALSLRNFSRLDTTALTTVDIHEGIESTLVILQHRLKAGSHLPAIQIVRDYQQPCLVECYPSQLNQVFMNLLGNAIDALEASAHSAPVITIRTSVYEGQANITISDNGSGIPEDIRAKLFEPFFTTKAIGKGTGLGLSISHQIVAEKHHGKLDCHSTLGQGTEFVIQLPVRQPIS</sequence>
<evidence type="ECO:0000256" key="10">
    <source>
        <dbReference type="SAM" id="Coils"/>
    </source>
</evidence>
<keyword evidence="7" id="KW-0067">ATP-binding</keyword>
<keyword evidence="10" id="KW-0175">Coiled coil</keyword>
<dbReference type="InterPro" id="IPR001789">
    <property type="entry name" value="Sig_transdc_resp-reg_receiver"/>
</dbReference>
<dbReference type="PROSITE" id="PS50110">
    <property type="entry name" value="RESPONSE_REGULATORY"/>
    <property type="match status" value="1"/>
</dbReference>
<keyword evidence="6" id="KW-0418">Kinase</keyword>
<dbReference type="InterPro" id="IPR036097">
    <property type="entry name" value="HisK_dim/P_sf"/>
</dbReference>
<dbReference type="InterPro" id="IPR011006">
    <property type="entry name" value="CheY-like_superfamily"/>
</dbReference>
<keyword evidence="5" id="KW-0547">Nucleotide-binding</keyword>
<dbReference type="InterPro" id="IPR003594">
    <property type="entry name" value="HATPase_dom"/>
</dbReference>
<evidence type="ECO:0000259" key="11">
    <source>
        <dbReference type="PROSITE" id="PS50109"/>
    </source>
</evidence>
<proteinExistence type="predicted"/>
<dbReference type="CDD" id="cd19920">
    <property type="entry name" value="REC_PA4781-like"/>
    <property type="match status" value="1"/>
</dbReference>
<evidence type="ECO:0000256" key="7">
    <source>
        <dbReference type="ARBA" id="ARBA00022840"/>
    </source>
</evidence>
<evidence type="ECO:0000256" key="1">
    <source>
        <dbReference type="ARBA" id="ARBA00000085"/>
    </source>
</evidence>
<dbReference type="SMART" id="SM00448">
    <property type="entry name" value="REC"/>
    <property type="match status" value="1"/>
</dbReference>
<protein>
    <recommendedName>
        <fullName evidence="2">histidine kinase</fullName>
        <ecNumber evidence="2">2.7.13.3</ecNumber>
    </recommendedName>
</protein>
<dbReference type="GO" id="GO:0000155">
    <property type="term" value="F:phosphorelay sensor kinase activity"/>
    <property type="evidence" value="ECO:0007669"/>
    <property type="project" value="InterPro"/>
</dbReference>
<dbReference type="EMBL" id="CP130144">
    <property type="protein sequence ID" value="WNZ45436.1"/>
    <property type="molecule type" value="Genomic_DNA"/>
</dbReference>
<dbReference type="Gene3D" id="1.10.287.130">
    <property type="match status" value="1"/>
</dbReference>
<dbReference type="InterPro" id="IPR004358">
    <property type="entry name" value="Sig_transdc_His_kin-like_C"/>
</dbReference>
<evidence type="ECO:0000256" key="4">
    <source>
        <dbReference type="ARBA" id="ARBA00022679"/>
    </source>
</evidence>
<dbReference type="Pfam" id="PF00072">
    <property type="entry name" value="Response_reg"/>
    <property type="match status" value="1"/>
</dbReference>
<evidence type="ECO:0000256" key="6">
    <source>
        <dbReference type="ARBA" id="ARBA00022777"/>
    </source>
</evidence>
<feature type="domain" description="Histidine kinase" evidence="11">
    <location>
        <begin position="171"/>
        <end position="419"/>
    </location>
</feature>
<evidence type="ECO:0000256" key="2">
    <source>
        <dbReference type="ARBA" id="ARBA00012438"/>
    </source>
</evidence>
<dbReference type="PRINTS" id="PR00344">
    <property type="entry name" value="BCTRLSENSOR"/>
</dbReference>
<dbReference type="SUPFAM" id="SSF52172">
    <property type="entry name" value="CheY-like"/>
    <property type="match status" value="1"/>
</dbReference>
<feature type="coiled-coil region" evidence="10">
    <location>
        <begin position="128"/>
        <end position="162"/>
    </location>
</feature>
<gene>
    <name evidence="13" type="ORF">Q2T42_26965</name>
</gene>
<reference evidence="13" key="2">
    <citation type="submission" date="2023-07" db="EMBL/GenBank/DDBJ databases">
        <authorList>
            <person name="Bai X.-H."/>
            <person name="Wang H.-H."/>
            <person name="Wang J."/>
            <person name="Ma M.-Y."/>
            <person name="Hu H.-H."/>
            <person name="Song Z.-L."/>
            <person name="Ma H.-G."/>
            <person name="Fan Y."/>
            <person name="Du C.-Y."/>
            <person name="Xu J.-C."/>
        </authorList>
    </citation>
    <scope>NUCLEOTIDE SEQUENCE</scope>
    <source>
        <strain evidence="13">CZ1</strain>
    </source>
</reference>
<evidence type="ECO:0000256" key="9">
    <source>
        <dbReference type="PROSITE-ProRule" id="PRU00169"/>
    </source>
</evidence>
<dbReference type="Gene3D" id="3.40.50.2300">
    <property type="match status" value="1"/>
</dbReference>
<feature type="modified residue" description="4-aspartylphosphate" evidence="9">
    <location>
        <position position="59"/>
    </location>
</feature>